<evidence type="ECO:0000313" key="6">
    <source>
        <dbReference type="EMBL" id="CEF65706.1"/>
    </source>
</evidence>
<dbReference type="STRING" id="34506.A0A090L7H3"/>
<keyword evidence="7" id="KW-1185">Reference proteome</keyword>
<dbReference type="GeneID" id="36378070"/>
<keyword evidence="3 4" id="KW-0687">Ribonucleoprotein</keyword>
<accession>A0A090L7H3</accession>
<reference evidence="8" key="2">
    <citation type="submission" date="2020-12" db="UniProtKB">
        <authorList>
            <consortium name="WormBaseParasite"/>
        </authorList>
    </citation>
    <scope>IDENTIFICATION</scope>
</reference>
<dbReference type="GO" id="GO:0003735">
    <property type="term" value="F:structural constituent of ribosome"/>
    <property type="evidence" value="ECO:0007669"/>
    <property type="project" value="InterPro"/>
</dbReference>
<dbReference type="AlphaFoldDB" id="A0A090L7H3"/>
<dbReference type="WBParaSite" id="SRAE_2000038200.1">
    <property type="protein sequence ID" value="SRAE_2000038200.1"/>
    <property type="gene ID" value="WBGene00260576"/>
</dbReference>
<dbReference type="GO" id="GO:0022625">
    <property type="term" value="C:cytosolic large ribosomal subunit"/>
    <property type="evidence" value="ECO:0007669"/>
    <property type="project" value="TreeGrafter"/>
</dbReference>
<evidence type="ECO:0000256" key="2">
    <source>
        <dbReference type="ARBA" id="ARBA00022980"/>
    </source>
</evidence>
<evidence type="ECO:0000256" key="1">
    <source>
        <dbReference type="ARBA" id="ARBA00005640"/>
    </source>
</evidence>
<dbReference type="HAMAP" id="MF_00499">
    <property type="entry name" value="Ribosomal_eL13"/>
    <property type="match status" value="1"/>
</dbReference>
<evidence type="ECO:0000313" key="7">
    <source>
        <dbReference type="Proteomes" id="UP000035682"/>
    </source>
</evidence>
<dbReference type="PANTHER" id="PTHR11722:SF0">
    <property type="entry name" value="LARGE RIBOSOMAL SUBUNIT PROTEIN EL13"/>
    <property type="match status" value="1"/>
</dbReference>
<comment type="similarity">
    <text evidence="1 4">Belongs to the eukaryotic ribosomal protein eL13 family.</text>
</comment>
<feature type="compositionally biased region" description="Basic residues" evidence="5">
    <location>
        <begin position="187"/>
        <end position="197"/>
    </location>
</feature>
<dbReference type="InterPro" id="IPR018256">
    <property type="entry name" value="Ribosomal_eL13_CS"/>
</dbReference>
<dbReference type="Proteomes" id="UP000035682">
    <property type="component" value="Unplaced"/>
</dbReference>
<name>A0A090L7H3_STRRB</name>
<proteinExistence type="inferred from homology"/>
<evidence type="ECO:0000313" key="9">
    <source>
        <dbReference type="WormBase" id="SRAE_2000038200"/>
    </source>
</evidence>
<dbReference type="RefSeq" id="XP_024504906.1">
    <property type="nucleotide sequence ID" value="XM_024651205.1"/>
</dbReference>
<dbReference type="PANTHER" id="PTHR11722">
    <property type="entry name" value="60S RIBOSOMAL PROTEIN L13"/>
    <property type="match status" value="1"/>
</dbReference>
<dbReference type="PROSITE" id="PS01104">
    <property type="entry name" value="RIBOSOMAL_L13E"/>
    <property type="match status" value="1"/>
</dbReference>
<protein>
    <recommendedName>
        <fullName evidence="4">60S ribosomal protein L13</fullName>
    </recommendedName>
</protein>
<dbReference type="InterPro" id="IPR001380">
    <property type="entry name" value="Ribosomal_eL13"/>
</dbReference>
<keyword evidence="2 4" id="KW-0689">Ribosomal protein</keyword>
<evidence type="ECO:0000256" key="3">
    <source>
        <dbReference type="ARBA" id="ARBA00023274"/>
    </source>
</evidence>
<organism evidence="6">
    <name type="scientific">Strongyloides ratti</name>
    <name type="common">Parasitic roundworm</name>
    <dbReference type="NCBI Taxonomy" id="34506"/>
    <lineage>
        <taxon>Eukaryota</taxon>
        <taxon>Metazoa</taxon>
        <taxon>Ecdysozoa</taxon>
        <taxon>Nematoda</taxon>
        <taxon>Chromadorea</taxon>
        <taxon>Rhabditida</taxon>
        <taxon>Tylenchina</taxon>
        <taxon>Panagrolaimomorpha</taxon>
        <taxon>Strongyloidoidea</taxon>
        <taxon>Strongyloididae</taxon>
        <taxon>Strongyloides</taxon>
    </lineage>
</organism>
<gene>
    <name evidence="6 8 9" type="ORF">SRAE_2000038200</name>
</gene>
<dbReference type="OMA" id="HWHKRIK"/>
<sequence length="213" mass="24111">MAPKGNNVIPNAHFRKHWERRIKTWFNQPGRKLRRKQNRVAKAKAIAPRPAAGNLKPVVRCPTQKYNRKLRLGRGFTLAELKLAGLSAHQAQTIGIAVDYRRQNKSVEGLERNVERLKLYKSKLIIFPKNASNPKKGDATAEEIKLASQLAGTILPIVKEVKPVEILPVTEELKKFGVYRYLRKVRSDKKHKGRREKKAAEAAEEGLGGSGRR</sequence>
<dbReference type="EMBL" id="LN609529">
    <property type="protein sequence ID" value="CEF65706.1"/>
    <property type="molecule type" value="Genomic_DNA"/>
</dbReference>
<dbReference type="WormBase" id="SRAE_2000038200">
    <property type="protein sequence ID" value="SRP05054"/>
    <property type="gene ID" value="WBGene00260576"/>
</dbReference>
<feature type="region of interest" description="Disordered" evidence="5">
    <location>
        <begin position="187"/>
        <end position="213"/>
    </location>
</feature>
<evidence type="ECO:0000256" key="5">
    <source>
        <dbReference type="SAM" id="MobiDB-lite"/>
    </source>
</evidence>
<dbReference type="CTD" id="36378070"/>
<dbReference type="GO" id="GO:0006412">
    <property type="term" value="P:translation"/>
    <property type="evidence" value="ECO:0007669"/>
    <property type="project" value="InterPro"/>
</dbReference>
<dbReference type="Gene3D" id="1.20.5.110">
    <property type="match status" value="1"/>
</dbReference>
<reference evidence="6 7" key="1">
    <citation type="submission" date="2014-09" db="EMBL/GenBank/DDBJ databases">
        <authorList>
            <person name="Martin A.A."/>
        </authorList>
    </citation>
    <scope>NUCLEOTIDE SEQUENCE</scope>
    <source>
        <strain evidence="7">ED321</strain>
        <strain evidence="6">ED321 Heterogonic</strain>
    </source>
</reference>
<dbReference type="Pfam" id="PF01294">
    <property type="entry name" value="Ribosomal_L13e"/>
    <property type="match status" value="1"/>
</dbReference>
<evidence type="ECO:0000256" key="4">
    <source>
        <dbReference type="RuleBase" id="RU000572"/>
    </source>
</evidence>
<dbReference type="eggNOG" id="KOG3295">
    <property type="taxonomic scope" value="Eukaryota"/>
</dbReference>
<evidence type="ECO:0000313" key="8">
    <source>
        <dbReference type="WBParaSite" id="SRAE_2000038200.1"/>
    </source>
</evidence>
<dbReference type="OrthoDB" id="10264538at2759"/>
<dbReference type="GO" id="GO:0003723">
    <property type="term" value="F:RNA binding"/>
    <property type="evidence" value="ECO:0007669"/>
    <property type="project" value="TreeGrafter"/>
</dbReference>